<feature type="compositionally biased region" description="Polar residues" evidence="7">
    <location>
        <begin position="525"/>
        <end position="546"/>
    </location>
</feature>
<feature type="domain" description="Cation/H+ exchanger transmembrane" evidence="9">
    <location>
        <begin position="51"/>
        <end position="438"/>
    </location>
</feature>
<dbReference type="InterPro" id="IPR038770">
    <property type="entry name" value="Na+/solute_symporter_sf"/>
</dbReference>
<feature type="transmembrane region" description="Helical" evidence="8">
    <location>
        <begin position="166"/>
        <end position="189"/>
    </location>
</feature>
<evidence type="ECO:0000256" key="8">
    <source>
        <dbReference type="SAM" id="Phobius"/>
    </source>
</evidence>
<feature type="transmembrane region" description="Helical" evidence="8">
    <location>
        <begin position="99"/>
        <end position="120"/>
    </location>
</feature>
<dbReference type="PANTHER" id="PTHR32468:SF0">
    <property type="entry name" value="K(+)_H(+) ANTIPORTER 1"/>
    <property type="match status" value="1"/>
</dbReference>
<feature type="transmembrane region" description="Helical" evidence="8">
    <location>
        <begin position="41"/>
        <end position="59"/>
    </location>
</feature>
<protein>
    <submittedName>
        <fullName evidence="10">K(+)/H(+) antiporter</fullName>
    </submittedName>
</protein>
<keyword evidence="4 8" id="KW-1133">Transmembrane helix</keyword>
<accession>A0ABR2ZMS6</accession>
<evidence type="ECO:0000256" key="1">
    <source>
        <dbReference type="ARBA" id="ARBA00004141"/>
    </source>
</evidence>
<feature type="transmembrane region" description="Helical" evidence="8">
    <location>
        <begin position="352"/>
        <end position="377"/>
    </location>
</feature>
<dbReference type="PANTHER" id="PTHR32468">
    <property type="entry name" value="CATION/H + ANTIPORTER"/>
    <property type="match status" value="1"/>
</dbReference>
<comment type="caution">
    <text evidence="10">The sequence shown here is derived from an EMBL/GenBank/DDBJ whole genome shotgun (WGS) entry which is preliminary data.</text>
</comment>
<feature type="transmembrane region" description="Helical" evidence="8">
    <location>
        <begin position="71"/>
        <end position="93"/>
    </location>
</feature>
<feature type="transmembrane region" description="Helical" evidence="8">
    <location>
        <begin position="420"/>
        <end position="442"/>
    </location>
</feature>
<keyword evidence="3 8" id="KW-0812">Transmembrane</keyword>
<evidence type="ECO:0000256" key="5">
    <source>
        <dbReference type="ARBA" id="ARBA00023065"/>
    </source>
</evidence>
<keyword evidence="5" id="KW-0406">Ion transport</keyword>
<feature type="transmembrane region" description="Helical" evidence="8">
    <location>
        <begin position="231"/>
        <end position="251"/>
    </location>
</feature>
<evidence type="ECO:0000313" key="10">
    <source>
        <dbReference type="EMBL" id="KAL0062653.1"/>
    </source>
</evidence>
<dbReference type="Gene3D" id="1.20.1530.20">
    <property type="match status" value="1"/>
</dbReference>
<dbReference type="EMBL" id="JBBXMP010000100">
    <property type="protein sequence ID" value="KAL0062653.1"/>
    <property type="molecule type" value="Genomic_DNA"/>
</dbReference>
<feature type="region of interest" description="Disordered" evidence="7">
    <location>
        <begin position="524"/>
        <end position="546"/>
    </location>
</feature>
<dbReference type="Pfam" id="PF00999">
    <property type="entry name" value="Na_H_Exchanger"/>
    <property type="match status" value="1"/>
</dbReference>
<proteinExistence type="predicted"/>
<feature type="transmembrane region" description="Helical" evidence="8">
    <location>
        <begin position="389"/>
        <end position="414"/>
    </location>
</feature>
<evidence type="ECO:0000259" key="9">
    <source>
        <dbReference type="Pfam" id="PF00999"/>
    </source>
</evidence>
<name>A0ABR2ZMS6_9AGAR</name>
<evidence type="ECO:0000256" key="4">
    <source>
        <dbReference type="ARBA" id="ARBA00022989"/>
    </source>
</evidence>
<reference evidence="10 11" key="1">
    <citation type="submission" date="2024-05" db="EMBL/GenBank/DDBJ databases">
        <title>A draft genome resource for the thread blight pathogen Marasmius tenuissimus strain MS-2.</title>
        <authorList>
            <person name="Yulfo-Soto G.E."/>
            <person name="Baruah I.K."/>
            <person name="Amoako-Attah I."/>
            <person name="Bukari Y."/>
            <person name="Meinhardt L.W."/>
            <person name="Bailey B.A."/>
            <person name="Cohen S.P."/>
        </authorList>
    </citation>
    <scope>NUCLEOTIDE SEQUENCE [LARGE SCALE GENOMIC DNA]</scope>
    <source>
        <strain evidence="10 11">MS-2</strain>
    </source>
</reference>
<dbReference type="Proteomes" id="UP001437256">
    <property type="component" value="Unassembled WGS sequence"/>
</dbReference>
<sequence>MGEFSSTLIALFSKRAAQDQGGLLNGKDPTVPSNSDPIRLWIIQLGIIITTASLLSLALRRIRQPKVIAEVLGGILLGKTAFGRIPGFTQHIFPDEAKGYLSLTANIGLCLFLFLVGLEIDGSVIKRNVKLSATVGLAGMCLPFGFGVALAVPLYNEFIDSSAVKFTHFMLFTGVAYSITAFPVLCRILTELKLLDTTVGIVVLSAGVANDIIGWTLLALSVALVNAGSGLTALYVLLVCVGWTLIVLFPLKHAIRWMGRKTGSIEAGHPTMFFMTVIVICIFGSAFFTDIIGVHAIFGAFLVGLVVPREGGLAIALTEKLEDMVGIIFLPLYFTLSGLSTDLGLLNDGKTWGFTIAICLLAFTGKFGGCTLAARYLTSPSNFSWRESCAIGSLMSCKGLVELIVLNVGLSAGILSTKVFSMFVLEALVLTFMTTPLVVTFYPPDKRVRASATGANFNNVVDTPKAVEAGEARLSNESKRTSGGGDLLGMEERRRWTSFAVVLDKMEHLPSLMAFTQLVKPPASPSTIDTASSSTQDNASQPTVDGTSITLHPLRILPLSDRLLSSTIHLSAHYTDPVLMVYRMFTRLLPWSESNVAEPRIEVIDSDGEERATSVIDHAISSSVRGEKESTRNLIMLGWLPPAPAPGTVTAATPTPLAATTPRSISYNPFDALFRTASYHAGGGEEETTLHAHFVRGVFGEAGKRGLDVGLFVELAHSRGSTATSMFDGAGGSDEEMHVYLPFFGGPDDRMALEFVLQLCERKGVRAEVIWVKVGQDSEDGVSGETKVPDKHHLPTVASARSHRTSVFGPGGGVVASAAFPDTVYASMTNETRMQSATADSVVWERYSSSSSSRVKFRELKVETDKGLRGILEDMRGWSSMIRGRKIAVTGRSRRLAVENHAKELKEAFYGGEGGDVRKTVGDVGAGIMYKGSAGGVDGLVVVQGGAGDEVL</sequence>
<feature type="transmembrane region" description="Helical" evidence="8">
    <location>
        <begin position="324"/>
        <end position="346"/>
    </location>
</feature>
<feature type="transmembrane region" description="Helical" evidence="8">
    <location>
        <begin position="272"/>
        <end position="289"/>
    </location>
</feature>
<evidence type="ECO:0000256" key="7">
    <source>
        <dbReference type="SAM" id="MobiDB-lite"/>
    </source>
</evidence>
<dbReference type="InterPro" id="IPR050794">
    <property type="entry name" value="CPA2_transporter"/>
</dbReference>
<gene>
    <name evidence="10" type="primary">KHA1_2</name>
    <name evidence="10" type="ORF">AAF712_010490</name>
</gene>
<keyword evidence="6 8" id="KW-0472">Membrane</keyword>
<feature type="transmembrane region" description="Helical" evidence="8">
    <location>
        <begin position="132"/>
        <end position="154"/>
    </location>
</feature>
<evidence type="ECO:0000256" key="2">
    <source>
        <dbReference type="ARBA" id="ARBA00022448"/>
    </source>
</evidence>
<evidence type="ECO:0000256" key="6">
    <source>
        <dbReference type="ARBA" id="ARBA00023136"/>
    </source>
</evidence>
<organism evidence="10 11">
    <name type="scientific">Marasmius tenuissimus</name>
    <dbReference type="NCBI Taxonomy" id="585030"/>
    <lineage>
        <taxon>Eukaryota</taxon>
        <taxon>Fungi</taxon>
        <taxon>Dikarya</taxon>
        <taxon>Basidiomycota</taxon>
        <taxon>Agaricomycotina</taxon>
        <taxon>Agaricomycetes</taxon>
        <taxon>Agaricomycetidae</taxon>
        <taxon>Agaricales</taxon>
        <taxon>Marasmiineae</taxon>
        <taxon>Marasmiaceae</taxon>
        <taxon>Marasmius</taxon>
    </lineage>
</organism>
<dbReference type="InterPro" id="IPR006153">
    <property type="entry name" value="Cation/H_exchanger_TM"/>
</dbReference>
<comment type="subcellular location">
    <subcellularLocation>
        <location evidence="1">Membrane</location>
        <topology evidence="1">Multi-pass membrane protein</topology>
    </subcellularLocation>
</comment>
<evidence type="ECO:0000256" key="3">
    <source>
        <dbReference type="ARBA" id="ARBA00022692"/>
    </source>
</evidence>
<keyword evidence="2" id="KW-0813">Transport</keyword>
<keyword evidence="11" id="KW-1185">Reference proteome</keyword>
<evidence type="ECO:0000313" key="11">
    <source>
        <dbReference type="Proteomes" id="UP001437256"/>
    </source>
</evidence>
<feature type="transmembrane region" description="Helical" evidence="8">
    <location>
        <begin position="201"/>
        <end position="225"/>
    </location>
</feature>